<dbReference type="Gene3D" id="3.30.420.10">
    <property type="entry name" value="Ribonuclease H-like superfamily/Ribonuclease H"/>
    <property type="match status" value="1"/>
</dbReference>
<comment type="caution">
    <text evidence="4">The sequence shown here is derived from an EMBL/GenBank/DDBJ whole genome shotgun (WGS) entry which is preliminary data.</text>
</comment>
<protein>
    <submittedName>
        <fullName evidence="4">Integrase core domain protein</fullName>
    </submittedName>
</protein>
<evidence type="ECO:0000256" key="2">
    <source>
        <dbReference type="SAM" id="MobiDB-lite"/>
    </source>
</evidence>
<feature type="compositionally biased region" description="Polar residues" evidence="2">
    <location>
        <begin position="1"/>
        <end position="11"/>
    </location>
</feature>
<reference evidence="4 5" key="1">
    <citation type="submission" date="2019-02" db="EMBL/GenBank/DDBJ databases">
        <title>Deep-cultivation of Planctomycetes and their phenomic and genomic characterization uncovers novel biology.</title>
        <authorList>
            <person name="Wiegand S."/>
            <person name="Jogler M."/>
            <person name="Boedeker C."/>
            <person name="Pinto D."/>
            <person name="Vollmers J."/>
            <person name="Rivas-Marin E."/>
            <person name="Kohn T."/>
            <person name="Peeters S.H."/>
            <person name="Heuer A."/>
            <person name="Rast P."/>
            <person name="Oberbeckmann S."/>
            <person name="Bunk B."/>
            <person name="Jeske O."/>
            <person name="Meyerdierks A."/>
            <person name="Storesund J.E."/>
            <person name="Kallscheuer N."/>
            <person name="Luecker S."/>
            <person name="Lage O.M."/>
            <person name="Pohl T."/>
            <person name="Merkel B.J."/>
            <person name="Hornburger P."/>
            <person name="Mueller R.-W."/>
            <person name="Bruemmer F."/>
            <person name="Labrenz M."/>
            <person name="Spormann A.M."/>
            <person name="Op Den Camp H."/>
            <person name="Overmann J."/>
            <person name="Amann R."/>
            <person name="Jetten M.S.M."/>
            <person name="Mascher T."/>
            <person name="Medema M.H."/>
            <person name="Devos D.P."/>
            <person name="Kaster A.-K."/>
            <person name="Ovreas L."/>
            <person name="Rohde M."/>
            <person name="Galperin M.Y."/>
            <person name="Jogler C."/>
        </authorList>
    </citation>
    <scope>NUCLEOTIDE SEQUENCE [LARGE SCALE GENOMIC DNA]</scope>
    <source>
        <strain evidence="4 5">Poly51</strain>
    </source>
</reference>
<dbReference type="PANTHER" id="PTHR35004">
    <property type="entry name" value="TRANSPOSASE RV3428C-RELATED"/>
    <property type="match status" value="1"/>
</dbReference>
<dbReference type="GO" id="GO:0003676">
    <property type="term" value="F:nucleic acid binding"/>
    <property type="evidence" value="ECO:0007669"/>
    <property type="project" value="InterPro"/>
</dbReference>
<dbReference type="Gene3D" id="1.10.10.60">
    <property type="entry name" value="Homeodomain-like"/>
    <property type="match status" value="1"/>
</dbReference>
<dbReference type="InterPro" id="IPR054353">
    <property type="entry name" value="IstA-like_C"/>
</dbReference>
<dbReference type="InterPro" id="IPR001584">
    <property type="entry name" value="Integrase_cat-core"/>
</dbReference>
<dbReference type="InterPro" id="IPR009057">
    <property type="entry name" value="Homeodomain-like_sf"/>
</dbReference>
<evidence type="ECO:0000313" key="4">
    <source>
        <dbReference type="EMBL" id="TWU58515.1"/>
    </source>
</evidence>
<accession>A0A5C6FAP8</accession>
<dbReference type="EMBL" id="SJPW01000002">
    <property type="protein sequence ID" value="TWU58515.1"/>
    <property type="molecule type" value="Genomic_DNA"/>
</dbReference>
<dbReference type="Pfam" id="PF00665">
    <property type="entry name" value="rve"/>
    <property type="match status" value="1"/>
</dbReference>
<proteinExistence type="inferred from homology"/>
<dbReference type="InterPro" id="IPR036397">
    <property type="entry name" value="RNaseH_sf"/>
</dbReference>
<name>A0A5C6FAP8_9BACT</name>
<dbReference type="AlphaFoldDB" id="A0A5C6FAP8"/>
<evidence type="ECO:0000259" key="3">
    <source>
        <dbReference type="PROSITE" id="PS50994"/>
    </source>
</evidence>
<dbReference type="NCBIfam" id="NF033546">
    <property type="entry name" value="transpos_IS21"/>
    <property type="match status" value="1"/>
</dbReference>
<feature type="domain" description="Integrase catalytic" evidence="3">
    <location>
        <begin position="134"/>
        <end position="309"/>
    </location>
</feature>
<gene>
    <name evidence="4" type="ORF">Poly51_12940</name>
</gene>
<dbReference type="PANTHER" id="PTHR35004:SF8">
    <property type="entry name" value="TRANSPOSASE RV3428C-RELATED"/>
    <property type="match status" value="1"/>
</dbReference>
<organism evidence="4 5">
    <name type="scientific">Rubripirellula tenax</name>
    <dbReference type="NCBI Taxonomy" id="2528015"/>
    <lineage>
        <taxon>Bacteria</taxon>
        <taxon>Pseudomonadati</taxon>
        <taxon>Planctomycetota</taxon>
        <taxon>Planctomycetia</taxon>
        <taxon>Pirellulales</taxon>
        <taxon>Pirellulaceae</taxon>
        <taxon>Rubripirellula</taxon>
    </lineage>
</organism>
<evidence type="ECO:0000256" key="1">
    <source>
        <dbReference type="ARBA" id="ARBA00009277"/>
    </source>
</evidence>
<dbReference type="SUPFAM" id="SSF46689">
    <property type="entry name" value="Homeodomain-like"/>
    <property type="match status" value="1"/>
</dbReference>
<feature type="region of interest" description="Disordered" evidence="2">
    <location>
        <begin position="1"/>
        <end position="26"/>
    </location>
</feature>
<dbReference type="SUPFAM" id="SSF53098">
    <property type="entry name" value="Ribonuclease H-like"/>
    <property type="match status" value="1"/>
</dbReference>
<dbReference type="Proteomes" id="UP000318288">
    <property type="component" value="Unassembled WGS sequence"/>
</dbReference>
<dbReference type="OrthoDB" id="3193769at2"/>
<dbReference type="InterPro" id="IPR012337">
    <property type="entry name" value="RNaseH-like_sf"/>
</dbReference>
<evidence type="ECO:0000313" key="5">
    <source>
        <dbReference type="Proteomes" id="UP000318288"/>
    </source>
</evidence>
<feature type="region of interest" description="Disordered" evidence="2">
    <location>
        <begin position="44"/>
        <end position="75"/>
    </location>
</feature>
<comment type="similarity">
    <text evidence="1">Belongs to the transposase IS21/IS408/IS1162 family.</text>
</comment>
<dbReference type="PROSITE" id="PS50994">
    <property type="entry name" value="INTEGRASE"/>
    <property type="match status" value="1"/>
</dbReference>
<keyword evidence="5" id="KW-1185">Reference proteome</keyword>
<dbReference type="Pfam" id="PF22483">
    <property type="entry name" value="Mu-transpos_C_2"/>
    <property type="match status" value="1"/>
</dbReference>
<sequence>MANHLSVTKSNAIKKLHQQGQSQHQIAEALSVDRKTVRRHLQNQEPAQYAAADSKGTGAPTGSDDPPPVSQAVTSASQCEPFRQLIQDKLDQGLHAQRIFQDLQLERDYQGKYWSVRRFVKKLRTENPQAFRRIEVAPGWEAQVDFGTGAPVVGKDGKRRRTHVLRVVLSHSRKGYAEVVFRQTTDDFIAALENAFWHFGGVPKTVVIDNLRAAVKNPDWYDPELVPKLRAFEQHYGITILPTRPYTPRHKGKVERGVDYVQENALRGRSFATLLEQNDFLTHWEATVADLRIHGTTRKQVGSHFEAAEKDTLLPLPTERFANFSEARRKVNRDGHVAIDRAFYSAPPEYVGRNVWARWDARTVRLLDDDLKTIAVFARSEQGKFNTKTQHIASEKINSVERGSAYLLKKTAFIGVHSTRWSQSMLRQRGIAGTRVLQGLLSLTNQYRCDQIEQACEIAWRHGDFHLRTIRKLIQRGGPVQELMPFLEDHELIRPLADYERFVHECVQNQLTS</sequence>
<dbReference type="GO" id="GO:0015074">
    <property type="term" value="P:DNA integration"/>
    <property type="evidence" value="ECO:0007669"/>
    <property type="project" value="InterPro"/>
</dbReference>